<proteinExistence type="predicted"/>
<sequence length="117" mass="13317">MAYWSKNNRACKTTWSTLKLLDQLDTVFLEAGELKIKELTFFNQTSSTDQRKAAARMLAIQLDNVFREVRGATYEEDITGEQAIDSMLKVLTTPEATVSDLAEKCDVSYNFYGEEDE</sequence>
<dbReference type="EMBL" id="CP147920">
    <property type="protein sequence ID" value="XAU14439.1"/>
    <property type="molecule type" value="Genomic_DNA"/>
</dbReference>
<protein>
    <submittedName>
        <fullName evidence="1">Uncharacterized protein</fullName>
    </submittedName>
</protein>
<name>A0ABZ3H8E8_9BACT</name>
<gene>
    <name evidence="1" type="ORF">WCY31_09275</name>
</gene>
<keyword evidence="2" id="KW-1185">Reference proteome</keyword>
<accession>A0ABZ3H8E8</accession>
<evidence type="ECO:0000313" key="1">
    <source>
        <dbReference type="EMBL" id="XAU14439.1"/>
    </source>
</evidence>
<organism evidence="1 2">
    <name type="scientific">Sulfurimonas diazotrophicus</name>
    <dbReference type="NCBI Taxonomy" id="3131939"/>
    <lineage>
        <taxon>Bacteria</taxon>
        <taxon>Pseudomonadati</taxon>
        <taxon>Campylobacterota</taxon>
        <taxon>Epsilonproteobacteria</taxon>
        <taxon>Campylobacterales</taxon>
        <taxon>Sulfurimonadaceae</taxon>
        <taxon>Sulfurimonas</taxon>
    </lineage>
</organism>
<evidence type="ECO:0000313" key="2">
    <source>
        <dbReference type="Proteomes" id="UP001447842"/>
    </source>
</evidence>
<dbReference type="RefSeq" id="WP_345972167.1">
    <property type="nucleotide sequence ID" value="NZ_CP147920.1"/>
</dbReference>
<reference evidence="1 2" key="1">
    <citation type="submission" date="2024-03" db="EMBL/GenBank/DDBJ databases">
        <title>Sulfurimonas sp. HSL3-1.</title>
        <authorList>
            <person name="Wang S."/>
        </authorList>
    </citation>
    <scope>NUCLEOTIDE SEQUENCE [LARGE SCALE GENOMIC DNA]</scope>
    <source>
        <strain evidence="1 2">HSL3-1</strain>
    </source>
</reference>
<dbReference type="Proteomes" id="UP001447842">
    <property type="component" value="Chromosome"/>
</dbReference>